<dbReference type="eggNOG" id="ENOG502T4ZU">
    <property type="taxonomic scope" value="Eukaryota"/>
</dbReference>
<dbReference type="EMBL" id="EQ962655">
    <property type="protein sequence ID" value="EED17404.1"/>
    <property type="molecule type" value="Genomic_DNA"/>
</dbReference>
<gene>
    <name evidence="1" type="ORF">TSTA_112380</name>
</gene>
<dbReference type="Proteomes" id="UP000001745">
    <property type="component" value="Unassembled WGS sequence"/>
</dbReference>
<dbReference type="InParanoid" id="B8MAI0"/>
<organism evidence="1 2">
    <name type="scientific">Talaromyces stipitatus (strain ATCC 10500 / CBS 375.48 / QM 6759 / NRRL 1006)</name>
    <name type="common">Penicillium stipitatum</name>
    <dbReference type="NCBI Taxonomy" id="441959"/>
    <lineage>
        <taxon>Eukaryota</taxon>
        <taxon>Fungi</taxon>
        <taxon>Dikarya</taxon>
        <taxon>Ascomycota</taxon>
        <taxon>Pezizomycotina</taxon>
        <taxon>Eurotiomycetes</taxon>
        <taxon>Eurotiomycetidae</taxon>
        <taxon>Eurotiales</taxon>
        <taxon>Trichocomaceae</taxon>
        <taxon>Talaromyces</taxon>
        <taxon>Talaromyces sect. Talaromyces</taxon>
    </lineage>
</organism>
<evidence type="ECO:0000313" key="2">
    <source>
        <dbReference type="Proteomes" id="UP000001745"/>
    </source>
</evidence>
<proteinExistence type="predicted"/>
<dbReference type="GeneID" id="8100739"/>
<accession>B8MAI0</accession>
<evidence type="ECO:0000313" key="1">
    <source>
        <dbReference type="EMBL" id="EED17404.1"/>
    </source>
</evidence>
<reference evidence="2" key="1">
    <citation type="journal article" date="2015" name="Genome Announc.">
        <title>Genome sequence of the AIDS-associated pathogen Penicillium marneffei (ATCC18224) and its near taxonomic relative Talaromyces stipitatus (ATCC10500).</title>
        <authorList>
            <person name="Nierman W.C."/>
            <person name="Fedorova-Abrams N.D."/>
            <person name="Andrianopoulos A."/>
        </authorList>
    </citation>
    <scope>NUCLEOTIDE SEQUENCE [LARGE SCALE GENOMIC DNA]</scope>
    <source>
        <strain evidence="2">ATCC 10500 / CBS 375.48 / QM 6759 / NRRL 1006</strain>
    </source>
</reference>
<name>B8MAI0_TALSN</name>
<protein>
    <submittedName>
        <fullName evidence="1">Uncharacterized protein</fullName>
    </submittedName>
</protein>
<dbReference type="PhylomeDB" id="B8MAI0"/>
<dbReference type="RefSeq" id="XP_002481396.1">
    <property type="nucleotide sequence ID" value="XM_002481351.1"/>
</dbReference>
<keyword evidence="2" id="KW-1185">Reference proteome</keyword>
<dbReference type="AlphaFoldDB" id="B8MAI0"/>
<dbReference type="HOGENOM" id="CLU_652171_0_0_1"/>
<sequence length="394" mass="44214">MSTVRYFDDVPHIVRFGMKTEEDEFCWILFYRNGNVYGTAFYSAWRPLLAEPKPGDSMADSVAKMLDRHNNLCDLIISHSMTTLQKLAPVGPHWITLRDYLHTPAYSLKLVTEMETTNVHPEVTKGPEDVAAYEFQPLPFTAFINLPKTIPQYPSSELVILDRELNWRNPPHKVRTTDGLVCYFKACKRSSTWVETGEVQNDALDSIEAHLCLLKYGQEKHDTYATRKSTVLGIVTDTSFVSDESASAIQVVLDRTGQKYKHDAEMSQTLVAGILLSSTTSSQSLANVIAQAEDTTSDIFAEQVRSWKTQIEEEVVHLHSAGICYGGRDDWFNINQYTVLIGAESNASLDLDTATFVDDSNIDDTGRKFTSMDNLAVESLFGKWLQAELTKKGG</sequence>
<dbReference type="OrthoDB" id="4224127at2759"/>
<dbReference type="VEuPathDB" id="FungiDB:TSTA_112380"/>